<sequence length="193" mass="21919">MRRIDWGQLGTVIAVVAGIGTLLFTGIATYYSALVSRDQLQQSRENNEYDAREQALRVSFWIDRSPSPMHVYLLNRSPDPVPLVTFRFRVWYQDENGSYDVMVQPMSLPPCTEVVLAQEDLLIQGPSGFWELQGLRWEVRGLHFGDRDGRHWLRTEDSLNPLEGDLVPASKTGQQVRIAESLQKKVANCGDKA</sequence>
<dbReference type="AlphaFoldDB" id="A0AB39NG88"/>
<keyword evidence="1" id="KW-1133">Transmembrane helix</keyword>
<keyword evidence="1" id="KW-0812">Transmembrane</keyword>
<evidence type="ECO:0000313" key="2">
    <source>
        <dbReference type="EMBL" id="XDQ15878.1"/>
    </source>
</evidence>
<evidence type="ECO:0000256" key="1">
    <source>
        <dbReference type="SAM" id="Phobius"/>
    </source>
</evidence>
<reference evidence="2" key="1">
    <citation type="submission" date="2024-07" db="EMBL/GenBank/DDBJ databases">
        <authorList>
            <person name="Yu S.T."/>
        </authorList>
    </citation>
    <scope>NUCLEOTIDE SEQUENCE</scope>
    <source>
        <strain evidence="2">R11</strain>
    </source>
</reference>
<protein>
    <submittedName>
        <fullName evidence="2">Uncharacterized protein</fullName>
    </submittedName>
</protein>
<name>A0AB39NG88_9ACTN</name>
<accession>A0AB39NG88</accession>
<organism evidence="2">
    <name type="scientific">Streptomyces sp. R11</name>
    <dbReference type="NCBI Taxonomy" id="3238625"/>
    <lineage>
        <taxon>Bacteria</taxon>
        <taxon>Bacillati</taxon>
        <taxon>Actinomycetota</taxon>
        <taxon>Actinomycetes</taxon>
        <taxon>Kitasatosporales</taxon>
        <taxon>Streptomycetaceae</taxon>
        <taxon>Streptomyces</taxon>
    </lineage>
</organism>
<gene>
    <name evidence="2" type="ORF">AB5J55_42910</name>
</gene>
<keyword evidence="1" id="KW-0472">Membrane</keyword>
<dbReference type="EMBL" id="CP163432">
    <property type="protein sequence ID" value="XDQ15878.1"/>
    <property type="molecule type" value="Genomic_DNA"/>
</dbReference>
<dbReference type="RefSeq" id="WP_369275804.1">
    <property type="nucleotide sequence ID" value="NZ_CP163432.1"/>
</dbReference>
<proteinExistence type="predicted"/>
<feature type="transmembrane region" description="Helical" evidence="1">
    <location>
        <begin position="12"/>
        <end position="33"/>
    </location>
</feature>